<keyword evidence="4" id="KW-0762">Sugar transport</keyword>
<sequence length="450" mass="49278">MEIFQNVIQWILDLGSAIFVPLIIFVLGLLVGMNIKKAFISAITLGVAFTGMGMIIGFMSNAVSPASEALAINTGISLPALDLGWTGAASIVWSWGYAFTFFAVQIIINIIMLTLNWTKTLNVDMWNVWGKALTGYLVYYVSGHLWAGFLVAALQVVLELKLGDMLQKHIEDLTGIPMVTVTHCMNLSAVFMLPVNKVMDKIPFLNKKADTNALRKKLGIFSENSVMGFIIGILLGFAGAYSVSASLNLGIQVATAMALFPMVSKLFMQSLSPLADSMSEFMKKRFNDREVYIGMDWPLLAGRSEVWVTLILMVPFFIGYSLILPGNTVLPIAGVLNYSIAVGGLLLTGGNLARMMILGLIYLPLYLYSATYFAPILTGLANATKSVDVEPGNLITWSTLEAPELRILFAETFNGNFLAIGGAVAFLLLFVWLYKTMMTQEVPSKRYESE</sequence>
<feature type="transmembrane region" description="Helical" evidence="9">
    <location>
        <begin position="178"/>
        <end position="199"/>
    </location>
</feature>
<feature type="transmembrane region" description="Helical" evidence="9">
    <location>
        <begin position="6"/>
        <end position="31"/>
    </location>
</feature>
<dbReference type="InterPro" id="IPR013853">
    <property type="entry name" value="EIIC-GAT"/>
</dbReference>
<dbReference type="PIRSF" id="PIRSF006304">
    <property type="entry name" value="GatC"/>
    <property type="match status" value="1"/>
</dbReference>
<keyword evidence="8 9" id="KW-0472">Membrane</keyword>
<evidence type="ECO:0000256" key="3">
    <source>
        <dbReference type="ARBA" id="ARBA00022475"/>
    </source>
</evidence>
<feature type="transmembrane region" description="Helical" evidence="9">
    <location>
        <begin position="249"/>
        <end position="268"/>
    </location>
</feature>
<feature type="transmembrane region" description="Helical" evidence="9">
    <location>
        <begin position="220"/>
        <end position="243"/>
    </location>
</feature>
<evidence type="ECO:0000256" key="2">
    <source>
        <dbReference type="ARBA" id="ARBA00022448"/>
    </source>
</evidence>
<reference evidence="11 12" key="1">
    <citation type="submission" date="2018-11" db="EMBL/GenBank/DDBJ databases">
        <title>Genomes From Bacteria Associated with the Canine Oral Cavity: a Test Case for Automated Genome-Based Taxonomic Assignment.</title>
        <authorList>
            <person name="Coil D.A."/>
            <person name="Jospin G."/>
            <person name="Darling A.E."/>
            <person name="Wallis C."/>
            <person name="Davis I.J."/>
            <person name="Harris S."/>
            <person name="Eisen J.A."/>
            <person name="Holcombe L.J."/>
            <person name="O'Flynn C."/>
        </authorList>
    </citation>
    <scope>NUCLEOTIDE SEQUENCE [LARGE SCALE GENOMIC DNA]</scope>
    <source>
        <strain evidence="11 12">OH4621_COT-116</strain>
    </source>
</reference>
<feature type="transmembrane region" description="Helical" evidence="9">
    <location>
        <begin position="95"/>
        <end position="115"/>
    </location>
</feature>
<keyword evidence="7 9" id="KW-1133">Transmembrane helix</keyword>
<evidence type="ECO:0000256" key="1">
    <source>
        <dbReference type="ARBA" id="ARBA00004651"/>
    </source>
</evidence>
<evidence type="ECO:0000256" key="9">
    <source>
        <dbReference type="SAM" id="Phobius"/>
    </source>
</evidence>
<dbReference type="RefSeq" id="WP_124777085.1">
    <property type="nucleotide sequence ID" value="NZ_RQZA01000005.1"/>
</dbReference>
<dbReference type="AlphaFoldDB" id="A0A3P1VAN3"/>
<evidence type="ECO:0000259" key="10">
    <source>
        <dbReference type="PROSITE" id="PS51104"/>
    </source>
</evidence>
<keyword evidence="12" id="KW-1185">Reference proteome</keyword>
<feature type="domain" description="PTS EIIC type-2" evidence="10">
    <location>
        <begin position="8"/>
        <end position="442"/>
    </location>
</feature>
<feature type="transmembrane region" description="Helical" evidence="9">
    <location>
        <begin position="413"/>
        <end position="434"/>
    </location>
</feature>
<evidence type="ECO:0000256" key="4">
    <source>
        <dbReference type="ARBA" id="ARBA00022597"/>
    </source>
</evidence>
<keyword evidence="3" id="KW-1003">Cell membrane</keyword>
<feature type="transmembrane region" description="Helical" evidence="9">
    <location>
        <begin position="38"/>
        <end position="59"/>
    </location>
</feature>
<feature type="transmembrane region" description="Helical" evidence="9">
    <location>
        <begin position="306"/>
        <end position="323"/>
    </location>
</feature>
<evidence type="ECO:0000256" key="6">
    <source>
        <dbReference type="ARBA" id="ARBA00022692"/>
    </source>
</evidence>
<dbReference type="GO" id="GO:0009401">
    <property type="term" value="P:phosphoenolpyruvate-dependent sugar phosphotransferase system"/>
    <property type="evidence" value="ECO:0007669"/>
    <property type="project" value="UniProtKB-KW"/>
</dbReference>
<keyword evidence="6 9" id="KW-0812">Transmembrane</keyword>
<comment type="subcellular location">
    <subcellularLocation>
        <location evidence="1">Cell membrane</location>
        <topology evidence="1">Multi-pass membrane protein</topology>
    </subcellularLocation>
</comment>
<dbReference type="Pfam" id="PF03611">
    <property type="entry name" value="EIIC-GAT"/>
    <property type="match status" value="1"/>
</dbReference>
<dbReference type="PANTHER" id="PTHR37324">
    <property type="entry name" value="PTS SYSTEM GALACTITOL-SPECIFIC EIIC COMPONENT"/>
    <property type="match status" value="1"/>
</dbReference>
<dbReference type="InterPro" id="IPR004703">
    <property type="entry name" value="PTS_sugar-sp_permease"/>
</dbReference>
<evidence type="ECO:0000313" key="12">
    <source>
        <dbReference type="Proteomes" id="UP000281771"/>
    </source>
</evidence>
<keyword evidence="2" id="KW-0813">Transport</keyword>
<feature type="transmembrane region" description="Helical" evidence="9">
    <location>
        <begin position="136"/>
        <end position="158"/>
    </location>
</feature>
<comment type="caution">
    <text evidence="11">The sequence shown here is derived from an EMBL/GenBank/DDBJ whole genome shotgun (WGS) entry which is preliminary data.</text>
</comment>
<keyword evidence="5" id="KW-0598">Phosphotransferase system</keyword>
<feature type="transmembrane region" description="Helical" evidence="9">
    <location>
        <begin position="329"/>
        <end position="348"/>
    </location>
</feature>
<evidence type="ECO:0000256" key="5">
    <source>
        <dbReference type="ARBA" id="ARBA00022683"/>
    </source>
</evidence>
<dbReference type="PROSITE" id="PS51104">
    <property type="entry name" value="PTS_EIIC_TYPE_2"/>
    <property type="match status" value="1"/>
</dbReference>
<name>A0A3P1VAN3_9STRE</name>
<dbReference type="PANTHER" id="PTHR37324:SF2">
    <property type="entry name" value="PTS SYSTEM GALACTITOL-SPECIFIC EIIC COMPONENT"/>
    <property type="match status" value="1"/>
</dbReference>
<accession>A0A3P1VAN3</accession>
<gene>
    <name evidence="11" type="ORF">EII38_06785</name>
</gene>
<evidence type="ECO:0000313" key="11">
    <source>
        <dbReference type="EMBL" id="RRD31191.1"/>
    </source>
</evidence>
<feature type="transmembrane region" description="Helical" evidence="9">
    <location>
        <begin position="360"/>
        <end position="381"/>
    </location>
</feature>
<evidence type="ECO:0000256" key="8">
    <source>
        <dbReference type="ARBA" id="ARBA00023136"/>
    </source>
</evidence>
<dbReference type="GO" id="GO:0005886">
    <property type="term" value="C:plasma membrane"/>
    <property type="evidence" value="ECO:0007669"/>
    <property type="project" value="UniProtKB-SubCell"/>
</dbReference>
<protein>
    <submittedName>
        <fullName evidence="11">PTS galactitol transporter subunit IIC</fullName>
    </submittedName>
</protein>
<proteinExistence type="predicted"/>
<dbReference type="InterPro" id="IPR013014">
    <property type="entry name" value="PTS_EIIC_2"/>
</dbReference>
<dbReference type="Proteomes" id="UP000281771">
    <property type="component" value="Unassembled WGS sequence"/>
</dbReference>
<dbReference type="GO" id="GO:0015577">
    <property type="term" value="F:galactitol transmembrane transporter activity"/>
    <property type="evidence" value="ECO:0007669"/>
    <property type="project" value="InterPro"/>
</dbReference>
<dbReference type="EMBL" id="RQZA01000005">
    <property type="protein sequence ID" value="RRD31191.1"/>
    <property type="molecule type" value="Genomic_DNA"/>
</dbReference>
<organism evidence="11 12">
    <name type="scientific">Streptococcus minor</name>
    <dbReference type="NCBI Taxonomy" id="229549"/>
    <lineage>
        <taxon>Bacteria</taxon>
        <taxon>Bacillati</taxon>
        <taxon>Bacillota</taxon>
        <taxon>Bacilli</taxon>
        <taxon>Lactobacillales</taxon>
        <taxon>Streptococcaceae</taxon>
        <taxon>Streptococcus</taxon>
    </lineage>
</organism>
<evidence type="ECO:0000256" key="7">
    <source>
        <dbReference type="ARBA" id="ARBA00022989"/>
    </source>
</evidence>